<accession>A0AAV5VUY6</accession>
<dbReference type="EMBL" id="BTSY01000004">
    <property type="protein sequence ID" value="GMT23330.1"/>
    <property type="molecule type" value="Genomic_DNA"/>
</dbReference>
<evidence type="ECO:0000313" key="2">
    <source>
        <dbReference type="EMBL" id="GMT23330.1"/>
    </source>
</evidence>
<comment type="caution">
    <text evidence="2">The sequence shown here is derived from an EMBL/GenBank/DDBJ whole genome shotgun (WGS) entry which is preliminary data.</text>
</comment>
<keyword evidence="3" id="KW-1185">Reference proteome</keyword>
<feature type="compositionally biased region" description="Basic and acidic residues" evidence="1">
    <location>
        <begin position="1"/>
        <end position="12"/>
    </location>
</feature>
<dbReference type="Proteomes" id="UP001432322">
    <property type="component" value="Unassembled WGS sequence"/>
</dbReference>
<proteinExistence type="predicted"/>
<name>A0AAV5VUY6_9BILA</name>
<evidence type="ECO:0000256" key="1">
    <source>
        <dbReference type="SAM" id="MobiDB-lite"/>
    </source>
</evidence>
<sequence>VESEDVSEHGSDVESNQRILSPEIDRNRCREKETDVDHERMVVSAMECEYGIVVKIRYIDLRTHYLEFVTLLRQKPSNMRVEESSL</sequence>
<dbReference type="AlphaFoldDB" id="A0AAV5VUY6"/>
<organism evidence="2 3">
    <name type="scientific">Pristionchus fissidentatus</name>
    <dbReference type="NCBI Taxonomy" id="1538716"/>
    <lineage>
        <taxon>Eukaryota</taxon>
        <taxon>Metazoa</taxon>
        <taxon>Ecdysozoa</taxon>
        <taxon>Nematoda</taxon>
        <taxon>Chromadorea</taxon>
        <taxon>Rhabditida</taxon>
        <taxon>Rhabditina</taxon>
        <taxon>Diplogasteromorpha</taxon>
        <taxon>Diplogasteroidea</taxon>
        <taxon>Neodiplogasteridae</taxon>
        <taxon>Pristionchus</taxon>
    </lineage>
</organism>
<reference evidence="2" key="1">
    <citation type="submission" date="2023-10" db="EMBL/GenBank/DDBJ databases">
        <title>Genome assembly of Pristionchus species.</title>
        <authorList>
            <person name="Yoshida K."/>
            <person name="Sommer R.J."/>
        </authorList>
    </citation>
    <scope>NUCLEOTIDE SEQUENCE</scope>
    <source>
        <strain evidence="2">RS5133</strain>
    </source>
</reference>
<evidence type="ECO:0000313" key="3">
    <source>
        <dbReference type="Proteomes" id="UP001432322"/>
    </source>
</evidence>
<feature type="compositionally biased region" description="Basic and acidic residues" evidence="1">
    <location>
        <begin position="23"/>
        <end position="33"/>
    </location>
</feature>
<feature type="region of interest" description="Disordered" evidence="1">
    <location>
        <begin position="1"/>
        <end position="33"/>
    </location>
</feature>
<protein>
    <submittedName>
        <fullName evidence="2">Uncharacterized protein</fullName>
    </submittedName>
</protein>
<feature type="non-terminal residue" evidence="2">
    <location>
        <position position="1"/>
    </location>
</feature>
<gene>
    <name evidence="2" type="ORF">PFISCL1PPCAC_14627</name>
</gene>